<sequence length="291" mass="32269">MNRLGFMSYIYMGWSAEAMAEDAGNQGMMHVQIDPKQAMQVMDDEPFSVIRAEKIRTIFESRGISVVGLSGYTNLMNPNLQKREVKLEQLEKMIDLCSAYGTRYIATETGSLHPTNAWRDFEGNRTGDAWEQLLQIVDRLRNRAVKNGVILLAEGFVHNVLATTEQAAEMLKRLGTEGLAFIMDPFNYLTQEDLSRQPEAMAKMFDAIGDYSPIAHAKDALYSDGGFTTPRVGAGQADWNVYAGLLARRLPDVPLILEHAKPEEVADCIAIIRQAFDNVEASRGVTNSGGA</sequence>
<keyword evidence="3" id="KW-1185">Reference proteome</keyword>
<dbReference type="SUPFAM" id="SSF51658">
    <property type="entry name" value="Xylose isomerase-like"/>
    <property type="match status" value="1"/>
</dbReference>
<dbReference type="Proteomes" id="UP000650466">
    <property type="component" value="Unassembled WGS sequence"/>
</dbReference>
<dbReference type="InterPro" id="IPR013022">
    <property type="entry name" value="Xyl_isomerase-like_TIM-brl"/>
</dbReference>
<dbReference type="AlphaFoldDB" id="A0A926KM38"/>
<dbReference type="Gene3D" id="3.20.20.150">
    <property type="entry name" value="Divalent-metal-dependent TIM barrel enzymes"/>
    <property type="match status" value="1"/>
</dbReference>
<feature type="domain" description="Xylose isomerase-like TIM barrel" evidence="1">
    <location>
        <begin position="27"/>
        <end position="266"/>
    </location>
</feature>
<evidence type="ECO:0000313" key="2">
    <source>
        <dbReference type="EMBL" id="MBD0378644.1"/>
    </source>
</evidence>
<dbReference type="RefSeq" id="WP_188172468.1">
    <property type="nucleotide sequence ID" value="NZ_JACVVD010000001.1"/>
</dbReference>
<evidence type="ECO:0000259" key="1">
    <source>
        <dbReference type="Pfam" id="PF01261"/>
    </source>
</evidence>
<dbReference type="InterPro" id="IPR036237">
    <property type="entry name" value="Xyl_isomerase-like_sf"/>
</dbReference>
<organism evidence="2 3">
    <name type="scientific">Paenibacillus sedimenti</name>
    <dbReference type="NCBI Taxonomy" id="2770274"/>
    <lineage>
        <taxon>Bacteria</taxon>
        <taxon>Bacillati</taxon>
        <taxon>Bacillota</taxon>
        <taxon>Bacilli</taxon>
        <taxon>Bacillales</taxon>
        <taxon>Paenibacillaceae</taxon>
        <taxon>Paenibacillus</taxon>
    </lineage>
</organism>
<protein>
    <submittedName>
        <fullName evidence="2">Sugar phosphate isomerase/epimerase</fullName>
    </submittedName>
</protein>
<name>A0A926KM38_9BACL</name>
<dbReference type="InterPro" id="IPR050312">
    <property type="entry name" value="IolE/XylAMocC-like"/>
</dbReference>
<comment type="caution">
    <text evidence="2">The sequence shown here is derived from an EMBL/GenBank/DDBJ whole genome shotgun (WGS) entry which is preliminary data.</text>
</comment>
<reference evidence="2" key="1">
    <citation type="submission" date="2020-09" db="EMBL/GenBank/DDBJ databases">
        <title>Draft Genome Sequence of Paenibacillus sp. WST5.</title>
        <authorList>
            <person name="Bao Z."/>
        </authorList>
    </citation>
    <scope>NUCLEOTIDE SEQUENCE</scope>
    <source>
        <strain evidence="2">WST5</strain>
    </source>
</reference>
<dbReference type="Pfam" id="PF01261">
    <property type="entry name" value="AP_endonuc_2"/>
    <property type="match status" value="1"/>
</dbReference>
<dbReference type="PANTHER" id="PTHR12110:SF21">
    <property type="entry name" value="XYLOSE ISOMERASE-LIKE TIM BARREL DOMAIN-CONTAINING PROTEIN"/>
    <property type="match status" value="1"/>
</dbReference>
<proteinExistence type="predicted"/>
<dbReference type="EMBL" id="JACVVD010000001">
    <property type="protein sequence ID" value="MBD0378644.1"/>
    <property type="molecule type" value="Genomic_DNA"/>
</dbReference>
<gene>
    <name evidence="2" type="ORF">ICC18_00725</name>
</gene>
<keyword evidence="2" id="KW-0413">Isomerase</keyword>
<dbReference type="GO" id="GO:0016853">
    <property type="term" value="F:isomerase activity"/>
    <property type="evidence" value="ECO:0007669"/>
    <property type="project" value="UniProtKB-KW"/>
</dbReference>
<dbReference type="PANTHER" id="PTHR12110">
    <property type="entry name" value="HYDROXYPYRUVATE ISOMERASE"/>
    <property type="match status" value="1"/>
</dbReference>
<accession>A0A926KM38</accession>
<evidence type="ECO:0000313" key="3">
    <source>
        <dbReference type="Proteomes" id="UP000650466"/>
    </source>
</evidence>